<evidence type="ECO:0000313" key="2">
    <source>
        <dbReference type="EMBL" id="MPV38113.1"/>
    </source>
</evidence>
<dbReference type="Proteomes" id="UP000437709">
    <property type="component" value="Unassembled WGS sequence"/>
</dbReference>
<dbReference type="EMBL" id="WHPC01000063">
    <property type="protein sequence ID" value="MPV38113.1"/>
    <property type="molecule type" value="Genomic_DNA"/>
</dbReference>
<evidence type="ECO:0000259" key="1">
    <source>
        <dbReference type="Pfam" id="PF13471"/>
    </source>
</evidence>
<feature type="domain" description="Microcin J25-processing protein McjB C-terminal" evidence="1">
    <location>
        <begin position="28"/>
        <end position="133"/>
    </location>
</feature>
<evidence type="ECO:0000313" key="3">
    <source>
        <dbReference type="Proteomes" id="UP000437709"/>
    </source>
</evidence>
<dbReference type="RefSeq" id="WP_152196785.1">
    <property type="nucleotide sequence ID" value="NZ_VUKD01000008.1"/>
</dbReference>
<dbReference type="InterPro" id="IPR053521">
    <property type="entry name" value="McjB-like"/>
</dbReference>
<keyword evidence="3" id="KW-1185">Reference proteome</keyword>
<sequence length="143" mass="15668">MIIPVREYPAVAAALVVACAVEVGIRTMRLPRLARAVGAPLRQGAGDDAWSRSQPELGVHGRRQARAVRRVMRHWPFGDTCLRHALVTGHRLRRLHPELVVGVAKVDGEIKAHAWLAFDGTRLYDPLAAARSYVTLGPSPEDA</sequence>
<protein>
    <submittedName>
        <fullName evidence="2">Lasso peptide biosynthesis B2 protein</fullName>
    </submittedName>
</protein>
<dbReference type="Pfam" id="PF13471">
    <property type="entry name" value="Transglut_core3"/>
    <property type="match status" value="1"/>
</dbReference>
<proteinExistence type="predicted"/>
<dbReference type="OrthoDB" id="3629336at2"/>
<dbReference type="AlphaFoldDB" id="A0A6N7EM13"/>
<organism evidence="2 3">
    <name type="scientific">Georgenia subflava</name>
    <dbReference type="NCBI Taxonomy" id="1622177"/>
    <lineage>
        <taxon>Bacteria</taxon>
        <taxon>Bacillati</taxon>
        <taxon>Actinomycetota</taxon>
        <taxon>Actinomycetes</taxon>
        <taxon>Micrococcales</taxon>
        <taxon>Bogoriellaceae</taxon>
        <taxon>Georgenia</taxon>
    </lineage>
</organism>
<comment type="caution">
    <text evidence="2">The sequence shown here is derived from an EMBL/GenBank/DDBJ whole genome shotgun (WGS) entry which is preliminary data.</text>
</comment>
<dbReference type="PROSITE" id="PS51257">
    <property type="entry name" value="PROKAR_LIPOPROTEIN"/>
    <property type="match status" value="1"/>
</dbReference>
<gene>
    <name evidence="2" type="ORF">GB881_13850</name>
</gene>
<accession>A0A6N7EM13</accession>
<dbReference type="InterPro" id="IPR032708">
    <property type="entry name" value="McjB_C"/>
</dbReference>
<dbReference type="NCBIfam" id="NF033537">
    <property type="entry name" value="lasso_biosyn_B2"/>
    <property type="match status" value="1"/>
</dbReference>
<name>A0A6N7EM13_9MICO</name>
<reference evidence="2 3" key="1">
    <citation type="submission" date="2019-10" db="EMBL/GenBank/DDBJ databases">
        <title>Georgenia wutianyii sp. nov. and Georgenia yuyongxinii sp. nov. isolated from plateau pika (Ochotona curzoniae) in the Qinghai-Tibet plateau of China.</title>
        <authorList>
            <person name="Tian Z."/>
        </authorList>
    </citation>
    <scope>NUCLEOTIDE SEQUENCE [LARGE SCALE GENOMIC DNA]</scope>
    <source>
        <strain evidence="2 3">JCM 19765</strain>
    </source>
</reference>